<dbReference type="PANTHER" id="PTHR33395:SF22">
    <property type="entry name" value="REVERSE TRANSCRIPTASE DOMAIN-CONTAINING PROTEIN"/>
    <property type="match status" value="1"/>
</dbReference>
<name>A0A0L7LR47_OPEBR</name>
<proteinExistence type="predicted"/>
<reference evidence="1 2" key="1">
    <citation type="journal article" date="2015" name="Genome Biol. Evol.">
        <title>The genome of winter moth (Operophtera brumata) provides a genomic perspective on sexual dimorphism and phenology.</title>
        <authorList>
            <person name="Derks M.F."/>
            <person name="Smit S."/>
            <person name="Salis L."/>
            <person name="Schijlen E."/>
            <person name="Bossers A."/>
            <person name="Mateman C."/>
            <person name="Pijl A.S."/>
            <person name="de Ridder D."/>
            <person name="Groenen M.A."/>
            <person name="Visser M.E."/>
            <person name="Megens H.J."/>
        </authorList>
    </citation>
    <scope>NUCLEOTIDE SEQUENCE [LARGE SCALE GENOMIC DNA]</scope>
    <source>
        <strain evidence="1">WM2013NL</strain>
        <tissue evidence="1">Head and thorax</tissue>
    </source>
</reference>
<sequence>YLVDKLKNTVETSSTCVKIPSRKRPLKPWITINVVKCIRKRDKLHKKLRKYNNNEELKTVYILYRNTCNKVIKSLKRKYYREQLQKHSGNSKETWKIIKGICNLKTQINLPIDLLKIKDNPTDSLNEVLNNVKSSEPNMAGGSCLLINIDNVYTIICSYRPPSFKNPTSYLDSLDNILKTTLTRNVILAGDINLNIMPEKTSDKANEYLNLMASHGLRTGINVPTRLNGCLDHFMIKTESIPHTLVFEKFTDHCPILLHIANTNLIHRKQDTPQRVRINYDKVGEILKSVDWNHFYQIKSVNEAAEYLVDKLKNTVETSSTCVKIPSRKRPLKPWITINVVKCIRKRDKLHKKLRKYNNNEELKTVYILYRNTCNKVIKSLKRKYYREQLQKHSGNSKETWKIIKGICNLKTQINLPIDLLKIKDNPTDSLNEVNNYFTSIGRVLANATTSKTGLSESSLALKINSLNGPLRSMSFLPTDPIEISCIISSLKSNSAAGWDMIPCQLLKIRYHSHTVSTLPDQNKRVDRCPVPQTRTELARRHYNCTAPFIFNKFNSVHNNIKRLNNYQIKIKITDWLQKNSYSEIEDLFVVLK</sequence>
<dbReference type="Gene3D" id="3.60.10.10">
    <property type="entry name" value="Endonuclease/exonuclease/phosphatase"/>
    <property type="match status" value="1"/>
</dbReference>
<organism evidence="1 2">
    <name type="scientific">Operophtera brumata</name>
    <name type="common">Winter moth</name>
    <name type="synonym">Phalaena brumata</name>
    <dbReference type="NCBI Taxonomy" id="104452"/>
    <lineage>
        <taxon>Eukaryota</taxon>
        <taxon>Metazoa</taxon>
        <taxon>Ecdysozoa</taxon>
        <taxon>Arthropoda</taxon>
        <taxon>Hexapoda</taxon>
        <taxon>Insecta</taxon>
        <taxon>Pterygota</taxon>
        <taxon>Neoptera</taxon>
        <taxon>Endopterygota</taxon>
        <taxon>Lepidoptera</taxon>
        <taxon>Glossata</taxon>
        <taxon>Ditrysia</taxon>
        <taxon>Geometroidea</taxon>
        <taxon>Geometridae</taxon>
        <taxon>Larentiinae</taxon>
        <taxon>Operophtera</taxon>
    </lineage>
</organism>
<feature type="non-terminal residue" evidence="1">
    <location>
        <position position="1"/>
    </location>
</feature>
<dbReference type="GO" id="GO:0061343">
    <property type="term" value="P:cell adhesion involved in heart morphogenesis"/>
    <property type="evidence" value="ECO:0007669"/>
    <property type="project" value="TreeGrafter"/>
</dbReference>
<protein>
    <submittedName>
        <fullName evidence="1">Putative tick transposon</fullName>
    </submittedName>
</protein>
<dbReference type="STRING" id="104452.A0A0L7LR47"/>
<evidence type="ECO:0000313" key="1">
    <source>
        <dbReference type="EMBL" id="KOB77932.1"/>
    </source>
</evidence>
<dbReference type="AlphaFoldDB" id="A0A0L7LR47"/>
<feature type="non-terminal residue" evidence="1">
    <location>
        <position position="593"/>
    </location>
</feature>
<accession>A0A0L7LR47</accession>
<dbReference type="GO" id="GO:0031012">
    <property type="term" value="C:extracellular matrix"/>
    <property type="evidence" value="ECO:0007669"/>
    <property type="project" value="TreeGrafter"/>
</dbReference>
<dbReference type="InterPro" id="IPR036691">
    <property type="entry name" value="Endo/exonu/phosph_ase_sf"/>
</dbReference>
<dbReference type="Proteomes" id="UP000037510">
    <property type="component" value="Unassembled WGS sequence"/>
</dbReference>
<comment type="caution">
    <text evidence="1">The sequence shown here is derived from an EMBL/GenBank/DDBJ whole genome shotgun (WGS) entry which is preliminary data.</text>
</comment>
<dbReference type="SUPFAM" id="SSF56219">
    <property type="entry name" value="DNase I-like"/>
    <property type="match status" value="1"/>
</dbReference>
<keyword evidence="2" id="KW-1185">Reference proteome</keyword>
<evidence type="ECO:0000313" key="2">
    <source>
        <dbReference type="Proteomes" id="UP000037510"/>
    </source>
</evidence>
<gene>
    <name evidence="1" type="ORF">OBRU01_01455</name>
</gene>
<dbReference type="PANTHER" id="PTHR33395">
    <property type="entry name" value="TRANSCRIPTASE, PUTATIVE-RELATED-RELATED"/>
    <property type="match status" value="1"/>
</dbReference>
<dbReference type="EMBL" id="JTDY01000281">
    <property type="protein sequence ID" value="KOB77932.1"/>
    <property type="molecule type" value="Genomic_DNA"/>
</dbReference>
<dbReference type="GO" id="GO:0007508">
    <property type="term" value="P:larval heart development"/>
    <property type="evidence" value="ECO:0007669"/>
    <property type="project" value="TreeGrafter"/>
</dbReference>